<dbReference type="InterPro" id="IPR033741">
    <property type="entry name" value="SQSTM_UBA"/>
</dbReference>
<dbReference type="Pfam" id="PF16577">
    <property type="entry name" value="UBA_5"/>
    <property type="match status" value="1"/>
</dbReference>
<feature type="domain" description="ZZ-type" evidence="10">
    <location>
        <begin position="116"/>
        <end position="166"/>
    </location>
</feature>
<dbReference type="GO" id="GO:0035973">
    <property type="term" value="P:aggrephagy"/>
    <property type="evidence" value="ECO:0007669"/>
    <property type="project" value="TreeGrafter"/>
</dbReference>
<dbReference type="SUPFAM" id="SSF57850">
    <property type="entry name" value="RING/U-box"/>
    <property type="match status" value="1"/>
</dbReference>
<feature type="compositionally biased region" description="Basic and acidic residues" evidence="9">
    <location>
        <begin position="352"/>
        <end position="364"/>
    </location>
</feature>
<evidence type="ECO:0008006" key="14">
    <source>
        <dbReference type="Google" id="ProtNLM"/>
    </source>
</evidence>
<dbReference type="PROSITE" id="PS01357">
    <property type="entry name" value="ZF_ZZ_1"/>
    <property type="match status" value="1"/>
</dbReference>
<dbReference type="InterPro" id="IPR009060">
    <property type="entry name" value="UBA-like_sf"/>
</dbReference>
<name>A0A553PH05_TIGCA</name>
<dbReference type="InterPro" id="IPR043145">
    <property type="entry name" value="Znf_ZZ_sf"/>
</dbReference>
<evidence type="ECO:0000256" key="8">
    <source>
        <dbReference type="PROSITE-ProRule" id="PRU00228"/>
    </source>
</evidence>
<dbReference type="Gene3D" id="3.30.60.90">
    <property type="match status" value="1"/>
</dbReference>
<dbReference type="InterPro" id="IPR053793">
    <property type="entry name" value="PB1-like"/>
</dbReference>
<dbReference type="PROSITE" id="PS50135">
    <property type="entry name" value="ZF_ZZ_2"/>
    <property type="match status" value="1"/>
</dbReference>
<feature type="compositionally biased region" description="Polar residues" evidence="9">
    <location>
        <begin position="499"/>
        <end position="510"/>
    </location>
</feature>
<evidence type="ECO:0000256" key="3">
    <source>
        <dbReference type="ARBA" id="ARBA00022490"/>
    </source>
</evidence>
<evidence type="ECO:0000256" key="9">
    <source>
        <dbReference type="SAM" id="MobiDB-lite"/>
    </source>
</evidence>
<dbReference type="Pfam" id="PF00569">
    <property type="entry name" value="ZZ"/>
    <property type="match status" value="1"/>
</dbReference>
<keyword evidence="5 8" id="KW-0863">Zinc-finger</keyword>
<keyword evidence="13" id="KW-1185">Reference proteome</keyword>
<dbReference type="GO" id="GO:0070530">
    <property type="term" value="F:K63-linked polyubiquitin modification-dependent protein binding"/>
    <property type="evidence" value="ECO:0007669"/>
    <property type="project" value="TreeGrafter"/>
</dbReference>
<evidence type="ECO:0000256" key="1">
    <source>
        <dbReference type="ARBA" id="ARBA00004123"/>
    </source>
</evidence>
<organism evidence="12 13">
    <name type="scientific">Tigriopus californicus</name>
    <name type="common">Marine copepod</name>
    <dbReference type="NCBI Taxonomy" id="6832"/>
    <lineage>
        <taxon>Eukaryota</taxon>
        <taxon>Metazoa</taxon>
        <taxon>Ecdysozoa</taxon>
        <taxon>Arthropoda</taxon>
        <taxon>Crustacea</taxon>
        <taxon>Multicrustacea</taxon>
        <taxon>Hexanauplia</taxon>
        <taxon>Copepoda</taxon>
        <taxon>Harpacticoida</taxon>
        <taxon>Harpacticidae</taxon>
        <taxon>Tigriopus</taxon>
    </lineage>
</organism>
<dbReference type="AlphaFoldDB" id="A0A553PH05"/>
<evidence type="ECO:0000256" key="5">
    <source>
        <dbReference type="ARBA" id="ARBA00022771"/>
    </source>
</evidence>
<dbReference type="InterPro" id="IPR000433">
    <property type="entry name" value="Znf_ZZ"/>
</dbReference>
<dbReference type="CDD" id="cd02340">
    <property type="entry name" value="ZZ_NBR1_like"/>
    <property type="match status" value="1"/>
</dbReference>
<comment type="subcellular location">
    <subcellularLocation>
        <location evidence="2">Cytoplasm</location>
    </subcellularLocation>
    <subcellularLocation>
        <location evidence="1">Nucleus</location>
    </subcellularLocation>
</comment>
<protein>
    <recommendedName>
        <fullName evidence="14">ZZ-type domain-containing protein</fullName>
    </recommendedName>
</protein>
<feature type="compositionally biased region" description="Basic and acidic residues" evidence="9">
    <location>
        <begin position="396"/>
        <end position="407"/>
    </location>
</feature>
<feature type="compositionally biased region" description="Basic and acidic residues" evidence="9">
    <location>
        <begin position="280"/>
        <end position="290"/>
    </location>
</feature>
<dbReference type="GO" id="GO:0005634">
    <property type="term" value="C:nucleus"/>
    <property type="evidence" value="ECO:0007669"/>
    <property type="project" value="UniProtKB-SubCell"/>
</dbReference>
<feature type="region of interest" description="Disordered" evidence="9">
    <location>
        <begin position="396"/>
        <end position="435"/>
    </location>
</feature>
<dbReference type="GO" id="GO:0005080">
    <property type="term" value="F:protein kinase C binding"/>
    <property type="evidence" value="ECO:0007669"/>
    <property type="project" value="TreeGrafter"/>
</dbReference>
<dbReference type="SUPFAM" id="SSF54277">
    <property type="entry name" value="CAD &amp; PB1 domains"/>
    <property type="match status" value="1"/>
</dbReference>
<dbReference type="GO" id="GO:0007032">
    <property type="term" value="P:endosome organization"/>
    <property type="evidence" value="ECO:0007669"/>
    <property type="project" value="TreeGrafter"/>
</dbReference>
<evidence type="ECO:0000259" key="11">
    <source>
        <dbReference type="PROSITE" id="PS51745"/>
    </source>
</evidence>
<gene>
    <name evidence="12" type="ORF">TCAL_14702</name>
</gene>
<dbReference type="InterPro" id="IPR052260">
    <property type="entry name" value="Autophagy_Rcpt_SigReg"/>
</dbReference>
<dbReference type="Gene3D" id="3.10.20.90">
    <property type="entry name" value="Phosphatidylinositol 3-kinase Catalytic Subunit, Chain A, domain 1"/>
    <property type="match status" value="1"/>
</dbReference>
<dbReference type="GO" id="GO:0016235">
    <property type="term" value="C:aggresome"/>
    <property type="evidence" value="ECO:0007669"/>
    <property type="project" value="TreeGrafter"/>
</dbReference>
<dbReference type="SMART" id="SM00666">
    <property type="entry name" value="PB1"/>
    <property type="match status" value="1"/>
</dbReference>
<dbReference type="Pfam" id="PF00564">
    <property type="entry name" value="PB1"/>
    <property type="match status" value="1"/>
</dbReference>
<comment type="caution">
    <text evidence="12">The sequence shown here is derived from an EMBL/GenBank/DDBJ whole genome shotgun (WGS) entry which is preliminary data.</text>
</comment>
<feature type="compositionally biased region" description="Low complexity" evidence="9">
    <location>
        <begin position="365"/>
        <end position="378"/>
    </location>
</feature>
<feature type="domain" description="PB1" evidence="11">
    <location>
        <begin position="19"/>
        <end position="100"/>
    </location>
</feature>
<keyword evidence="7" id="KW-0539">Nucleus</keyword>
<evidence type="ECO:0000256" key="7">
    <source>
        <dbReference type="ARBA" id="ARBA00023242"/>
    </source>
</evidence>
<dbReference type="STRING" id="6832.A0A553PH05"/>
<evidence type="ECO:0000256" key="2">
    <source>
        <dbReference type="ARBA" id="ARBA00004496"/>
    </source>
</evidence>
<keyword evidence="4" id="KW-0479">Metal-binding</keyword>
<feature type="region of interest" description="Disordered" evidence="9">
    <location>
        <begin position="574"/>
        <end position="603"/>
    </location>
</feature>
<accession>A0A553PH05</accession>
<dbReference type="OrthoDB" id="6382171at2759"/>
<dbReference type="PANTHER" id="PTHR15090:SF0">
    <property type="entry name" value="SEQUESTOSOME-1"/>
    <property type="match status" value="1"/>
</dbReference>
<sequence>MMIAGEDHEPRRPDQYGQQQAFKIYFDPSVIRRFCLSIPVHFQDLEQAVFNRENTSSAVSEGMLKYEDSDGDRICLTNDTDLVEMMREPNHVYKIYVDEPKEGNAVEVQNALGGLHANVVCMCCHGLVAGFRYKCMVCPDFDICGRCESRASHPGHDMIRICNPIFQYPPHFFVRIHRFYERLNLGSPSKIRSPTTSAPGLEPMAKDLLDEELDSPDIQSLVINESFPQETNLLPSIEELTKHMQILAEQDVPKQLEMAELDHKIQSEPLTPKPENAPDQSEKCDSYTEEPLRMSRTVSVDPINLESKVQCQTMSDPTECKAEDTNLKSEEPMEYESIQTLQEEIDKLLEPLSKEPIKSLDSRRASFSKSTSSSVSSSPFELCEIPQRDIIIEKAIVEDTGKRERETGYSSEEEFKATPSKSARKTSNESTKAQQVLFDEITVAEVTEEVCEENLEEDAEEVEEDEYEYEYEYEDEEGEDAEYEEEGEEEEEEEENDPQQRQPSWHGTSSELEKEAPREVKIRLESPTKPSKTRPTSSIANEVDKYVFSSSKMELRRALHRAGIDSSIFNESEALKQKEPAKSYSKPGYEPIWKGSSGSESISNPYSSYSSYGLYKPGMGVSSKISDARDQMLAMGFSDDDGWLTQLITMKRGNIDEVLDVLAPVSKS</sequence>
<dbReference type="GO" id="GO:0044753">
    <property type="term" value="C:amphisome"/>
    <property type="evidence" value="ECO:0007669"/>
    <property type="project" value="TreeGrafter"/>
</dbReference>
<dbReference type="GO" id="GO:0000423">
    <property type="term" value="P:mitophagy"/>
    <property type="evidence" value="ECO:0007669"/>
    <property type="project" value="TreeGrafter"/>
</dbReference>
<dbReference type="PANTHER" id="PTHR15090">
    <property type="entry name" value="SEQUESTOSOME 1-RELATED"/>
    <property type="match status" value="1"/>
</dbReference>
<evidence type="ECO:0000256" key="4">
    <source>
        <dbReference type="ARBA" id="ARBA00022723"/>
    </source>
</evidence>
<feature type="region of interest" description="Disordered" evidence="9">
    <location>
        <begin position="447"/>
        <end position="544"/>
    </location>
</feature>
<feature type="compositionally biased region" description="Polar residues" evidence="9">
    <location>
        <begin position="528"/>
        <end position="540"/>
    </location>
</feature>
<dbReference type="CDD" id="cd05992">
    <property type="entry name" value="PB1"/>
    <property type="match status" value="1"/>
</dbReference>
<dbReference type="Gene3D" id="1.10.8.10">
    <property type="entry name" value="DNA helicase RuvA subunit, C-terminal domain"/>
    <property type="match status" value="1"/>
</dbReference>
<keyword evidence="6" id="KW-0862">Zinc</keyword>
<feature type="compositionally biased region" description="Acidic residues" evidence="9">
    <location>
        <begin position="447"/>
        <end position="497"/>
    </location>
</feature>
<dbReference type="SMART" id="SM00291">
    <property type="entry name" value="ZnF_ZZ"/>
    <property type="match status" value="1"/>
</dbReference>
<feature type="region of interest" description="Disordered" evidence="9">
    <location>
        <begin position="266"/>
        <end position="290"/>
    </location>
</feature>
<evidence type="ECO:0000259" key="10">
    <source>
        <dbReference type="PROSITE" id="PS50135"/>
    </source>
</evidence>
<evidence type="ECO:0000256" key="6">
    <source>
        <dbReference type="ARBA" id="ARBA00022833"/>
    </source>
</evidence>
<dbReference type="PROSITE" id="PS51745">
    <property type="entry name" value="PB1"/>
    <property type="match status" value="1"/>
</dbReference>
<dbReference type="SUPFAM" id="SSF46934">
    <property type="entry name" value="UBA-like"/>
    <property type="match status" value="1"/>
</dbReference>
<evidence type="ECO:0000313" key="12">
    <source>
        <dbReference type="EMBL" id="TRY76944.1"/>
    </source>
</evidence>
<dbReference type="InterPro" id="IPR000270">
    <property type="entry name" value="PB1_dom"/>
</dbReference>
<dbReference type="CDD" id="cd14320">
    <property type="entry name" value="UBA_SQSTM"/>
    <property type="match status" value="1"/>
</dbReference>
<feature type="compositionally biased region" description="Basic and acidic residues" evidence="9">
    <location>
        <begin position="511"/>
        <end position="526"/>
    </location>
</feature>
<dbReference type="Proteomes" id="UP000318571">
    <property type="component" value="Chromosome 5"/>
</dbReference>
<keyword evidence="3" id="KW-0963">Cytoplasm</keyword>
<evidence type="ECO:0000313" key="13">
    <source>
        <dbReference type="Proteomes" id="UP000318571"/>
    </source>
</evidence>
<proteinExistence type="predicted"/>
<dbReference type="EMBL" id="VCGU01000004">
    <property type="protein sequence ID" value="TRY76944.1"/>
    <property type="molecule type" value="Genomic_DNA"/>
</dbReference>
<reference evidence="12 13" key="1">
    <citation type="journal article" date="2018" name="Nat. Ecol. Evol.">
        <title>Genomic signatures of mitonuclear coevolution across populations of Tigriopus californicus.</title>
        <authorList>
            <person name="Barreto F.S."/>
            <person name="Watson E.T."/>
            <person name="Lima T.G."/>
            <person name="Willett C.S."/>
            <person name="Edmands S."/>
            <person name="Li W."/>
            <person name="Burton R.S."/>
        </authorList>
    </citation>
    <scope>NUCLEOTIDE SEQUENCE [LARGE SCALE GENOMIC DNA]</scope>
    <source>
        <strain evidence="12 13">San Diego</strain>
    </source>
</reference>
<feature type="region of interest" description="Disordered" evidence="9">
    <location>
        <begin position="352"/>
        <end position="380"/>
    </location>
</feature>
<dbReference type="GO" id="GO:0008270">
    <property type="term" value="F:zinc ion binding"/>
    <property type="evidence" value="ECO:0007669"/>
    <property type="project" value="UniProtKB-KW"/>
</dbReference>